<organism evidence="2">
    <name type="scientific">bioreactor metagenome</name>
    <dbReference type="NCBI Taxonomy" id="1076179"/>
    <lineage>
        <taxon>unclassified sequences</taxon>
        <taxon>metagenomes</taxon>
        <taxon>ecological metagenomes</taxon>
    </lineage>
</organism>
<proteinExistence type="predicted"/>
<name>A0A645FRW7_9ZZZZ</name>
<feature type="domain" description="ISXO2-like transposase" evidence="1">
    <location>
        <begin position="2"/>
        <end position="54"/>
    </location>
</feature>
<dbReference type="EMBL" id="VSSQ01064267">
    <property type="protein sequence ID" value="MPN17198.1"/>
    <property type="molecule type" value="Genomic_DNA"/>
</dbReference>
<comment type="caution">
    <text evidence="2">The sequence shown here is derived from an EMBL/GenBank/DDBJ whole genome shotgun (WGS) entry which is preliminary data.</text>
</comment>
<dbReference type="Pfam" id="PF12762">
    <property type="entry name" value="DDE_Tnp_IS1595"/>
    <property type="match status" value="1"/>
</dbReference>
<protein>
    <recommendedName>
        <fullName evidence="1">ISXO2-like transposase domain-containing protein</fullName>
    </recommendedName>
</protein>
<evidence type="ECO:0000313" key="2">
    <source>
        <dbReference type="EMBL" id="MPN17198.1"/>
    </source>
</evidence>
<sequence length="74" mass="8917">MVDHGHGQYVDENAYTNTIEGFWSILYRGLTAIYNHTSKKHLQRYVKEFCNRYNTRDFDDVLRFNFFLAIHLIV</sequence>
<evidence type="ECO:0000259" key="1">
    <source>
        <dbReference type="Pfam" id="PF12762"/>
    </source>
</evidence>
<reference evidence="2" key="1">
    <citation type="submission" date="2019-08" db="EMBL/GenBank/DDBJ databases">
        <authorList>
            <person name="Kucharzyk K."/>
            <person name="Murdoch R.W."/>
            <person name="Higgins S."/>
            <person name="Loffler F."/>
        </authorList>
    </citation>
    <scope>NUCLEOTIDE SEQUENCE</scope>
</reference>
<accession>A0A645FRW7</accession>
<gene>
    <name evidence="2" type="ORF">SDC9_164548</name>
</gene>
<dbReference type="InterPro" id="IPR024445">
    <property type="entry name" value="Tnp_ISXO2-like"/>
</dbReference>
<dbReference type="AlphaFoldDB" id="A0A645FRW7"/>